<dbReference type="Proteomes" id="UP000501346">
    <property type="component" value="Chromosome ScV"/>
</dbReference>
<keyword evidence="3" id="KW-0809">Transit peptide</keyword>
<dbReference type="GO" id="GO:0005739">
    <property type="term" value="C:mitochondrion"/>
    <property type="evidence" value="ECO:0007669"/>
    <property type="project" value="UniProtKB-SubCell"/>
</dbReference>
<evidence type="ECO:0000256" key="5">
    <source>
        <dbReference type="SAM" id="MobiDB-lite"/>
    </source>
</evidence>
<evidence type="ECO:0000256" key="6">
    <source>
        <dbReference type="SAM" id="SignalP"/>
    </source>
</evidence>
<keyword evidence="6" id="KW-0732">Signal</keyword>
<evidence type="ECO:0000256" key="1">
    <source>
        <dbReference type="ARBA" id="ARBA00004173"/>
    </source>
</evidence>
<evidence type="ECO:0000313" key="8">
    <source>
        <dbReference type="Proteomes" id="UP000501346"/>
    </source>
</evidence>
<accession>A0A6C1DRF0</accession>
<name>A0A6C1DRF0_SACPS</name>
<dbReference type="EMBL" id="CP048986">
    <property type="protein sequence ID" value="QID79153.1"/>
    <property type="molecule type" value="Genomic_DNA"/>
</dbReference>
<comment type="subcellular location">
    <subcellularLocation>
        <location evidence="1">Mitochondrion</location>
    </subcellularLocation>
</comment>
<sequence>MSRASKITFAASCLITAATVVGVHYVQEMERETLHQGPIKDAKRVEEKRLRKTNGAASLDPTKERKRYFNMSEHEEQKELRKKYETMQPLSGEVVTKDGEVVKESKK</sequence>
<dbReference type="PANTHER" id="PTHR28163">
    <property type="entry name" value="PROTEIN PET117 HOMOLOG, MITOCHONDRIAL"/>
    <property type="match status" value="1"/>
</dbReference>
<evidence type="ECO:0000256" key="3">
    <source>
        <dbReference type="ARBA" id="ARBA00022946"/>
    </source>
</evidence>
<protein>
    <submittedName>
        <fullName evidence="7">Uncharacterized protein</fullName>
    </submittedName>
</protein>
<proteinExistence type="inferred from homology"/>
<feature type="compositionally biased region" description="Basic and acidic residues" evidence="5">
    <location>
        <begin position="95"/>
        <end position="107"/>
    </location>
</feature>
<organism evidence="7 8">
    <name type="scientific">Saccharomyces pastorianus</name>
    <name type="common">Lager yeast</name>
    <name type="synonym">Saccharomyces cerevisiae x Saccharomyces eubayanus</name>
    <dbReference type="NCBI Taxonomy" id="27292"/>
    <lineage>
        <taxon>Eukaryota</taxon>
        <taxon>Fungi</taxon>
        <taxon>Dikarya</taxon>
        <taxon>Ascomycota</taxon>
        <taxon>Saccharomycotina</taxon>
        <taxon>Saccharomycetes</taxon>
        <taxon>Saccharomycetales</taxon>
        <taxon>Saccharomycetaceae</taxon>
        <taxon>Saccharomyces</taxon>
    </lineage>
</organism>
<dbReference type="InterPro" id="IPR031568">
    <property type="entry name" value="Pet117"/>
</dbReference>
<feature type="region of interest" description="Disordered" evidence="5">
    <location>
        <begin position="79"/>
        <end position="107"/>
    </location>
</feature>
<feature type="signal peptide" evidence="6">
    <location>
        <begin position="1"/>
        <end position="22"/>
    </location>
</feature>
<dbReference type="Pfam" id="PF15786">
    <property type="entry name" value="PET117"/>
    <property type="match status" value="1"/>
</dbReference>
<dbReference type="GO" id="GO:0033617">
    <property type="term" value="P:mitochondrial respiratory chain complex IV assembly"/>
    <property type="evidence" value="ECO:0007669"/>
    <property type="project" value="TreeGrafter"/>
</dbReference>
<keyword evidence="8" id="KW-1185">Reference proteome</keyword>
<keyword evidence="4" id="KW-0496">Mitochondrion</keyword>
<dbReference type="OrthoDB" id="76305at2759"/>
<dbReference type="AlphaFoldDB" id="A0A6C1DRF0"/>
<reference evidence="7 8" key="1">
    <citation type="journal article" date="2019" name="BMC Genomics">
        <title>Chromosome level assembly and comparative genome analysis confirm lager-brewing yeasts originated from a single hybridization.</title>
        <authorList>
            <person name="Salazar A.N."/>
            <person name="Gorter de Vries A.R."/>
            <person name="van den Broek M."/>
            <person name="Brouwers N."/>
            <person name="de la Torre Cortes P."/>
            <person name="Kuijpers N.G.A."/>
            <person name="Daran J.G."/>
            <person name="Abeel T."/>
        </authorList>
    </citation>
    <scope>NUCLEOTIDE SEQUENCE [LARGE SCALE GENOMIC DNA]</scope>
    <source>
        <strain evidence="7 8">CBS 1483</strain>
    </source>
</reference>
<feature type="chain" id="PRO_5025639726" evidence="6">
    <location>
        <begin position="23"/>
        <end position="107"/>
    </location>
</feature>
<gene>
    <name evidence="7" type="ORF">GRS66_001394</name>
</gene>
<evidence type="ECO:0000313" key="7">
    <source>
        <dbReference type="EMBL" id="QID79153.1"/>
    </source>
</evidence>
<evidence type="ECO:0000256" key="2">
    <source>
        <dbReference type="ARBA" id="ARBA00008197"/>
    </source>
</evidence>
<evidence type="ECO:0000256" key="4">
    <source>
        <dbReference type="ARBA" id="ARBA00023128"/>
    </source>
</evidence>
<comment type="similarity">
    <text evidence="2">Belongs to the PET117 family.</text>
</comment>
<dbReference type="PANTHER" id="PTHR28163:SF1">
    <property type="entry name" value="PROTEIN PET117 HOMOLOG, MITOCHONDRIAL"/>
    <property type="match status" value="1"/>
</dbReference>